<feature type="transmembrane region" description="Helical" evidence="1">
    <location>
        <begin position="37"/>
        <end position="58"/>
    </location>
</feature>
<keyword evidence="1" id="KW-1133">Transmembrane helix</keyword>
<dbReference type="STRING" id="215637.A0A4V1J4V5"/>
<dbReference type="EMBL" id="ML002580">
    <property type="protein sequence ID" value="RKP36879.1"/>
    <property type="molecule type" value="Genomic_DNA"/>
</dbReference>
<dbReference type="CDD" id="cd06532">
    <property type="entry name" value="Glyco_transf_25"/>
    <property type="match status" value="1"/>
</dbReference>
<evidence type="ECO:0000313" key="3">
    <source>
        <dbReference type="EMBL" id="RKP36879.1"/>
    </source>
</evidence>
<evidence type="ECO:0000259" key="2">
    <source>
        <dbReference type="Pfam" id="PF01755"/>
    </source>
</evidence>
<feature type="domain" description="Glycosyl transferase family 25" evidence="2">
    <location>
        <begin position="99"/>
        <end position="191"/>
    </location>
</feature>
<sequence>MLSPVGSNSSPTPEYPLYTAPVSKLGRIRRFFRRIKGWLMLAYIVLSLIAMTILSYHLNVFVREYDPPPRGTVLRPTLESYQEGYGGPATLPTTRLGFDKVFVINLERRTDHMFRMRQLADFMHLNMTVFPATDKLTLDRSKFPPGSEDMGDSHLACWDSHMRVYQEVVDNPAIETALILEDDIDFDWNISLKVARARAAIGEQPWDAFFLGHCGDSVGELRYAVDLKANLYRGDTPACTHGYAVSKQGARKLVQGLTPPNNPIDIMLIRMEERGELITYSIRPSVITQVHFRGDRSDINSSGGFGGGGREVKQSSEEIMYRMRLES</sequence>
<evidence type="ECO:0000313" key="4">
    <source>
        <dbReference type="Proteomes" id="UP000268162"/>
    </source>
</evidence>
<protein>
    <recommendedName>
        <fullName evidence="2">Glycosyl transferase family 25 domain-containing protein</fullName>
    </recommendedName>
</protein>
<dbReference type="Proteomes" id="UP000268162">
    <property type="component" value="Unassembled WGS sequence"/>
</dbReference>
<reference evidence="4" key="1">
    <citation type="journal article" date="2018" name="Nat. Microbiol.">
        <title>Leveraging single-cell genomics to expand the fungal tree of life.</title>
        <authorList>
            <person name="Ahrendt S.R."/>
            <person name="Quandt C.A."/>
            <person name="Ciobanu D."/>
            <person name="Clum A."/>
            <person name="Salamov A."/>
            <person name="Andreopoulos B."/>
            <person name="Cheng J.F."/>
            <person name="Woyke T."/>
            <person name="Pelin A."/>
            <person name="Henrissat B."/>
            <person name="Reynolds N.K."/>
            <person name="Benny G.L."/>
            <person name="Smith M.E."/>
            <person name="James T.Y."/>
            <person name="Grigoriev I.V."/>
        </authorList>
    </citation>
    <scope>NUCLEOTIDE SEQUENCE [LARGE SCALE GENOMIC DNA]</scope>
    <source>
        <strain evidence="4">RSA 468</strain>
    </source>
</reference>
<keyword evidence="1" id="KW-0812">Transmembrane</keyword>
<proteinExistence type="predicted"/>
<organism evidence="3 4">
    <name type="scientific">Dimargaris cristalligena</name>
    <dbReference type="NCBI Taxonomy" id="215637"/>
    <lineage>
        <taxon>Eukaryota</taxon>
        <taxon>Fungi</taxon>
        <taxon>Fungi incertae sedis</taxon>
        <taxon>Zoopagomycota</taxon>
        <taxon>Kickxellomycotina</taxon>
        <taxon>Dimargaritomycetes</taxon>
        <taxon>Dimargaritales</taxon>
        <taxon>Dimargaritaceae</taxon>
        <taxon>Dimargaris</taxon>
    </lineage>
</organism>
<dbReference type="Pfam" id="PF01755">
    <property type="entry name" value="Glyco_transf_25"/>
    <property type="match status" value="1"/>
</dbReference>
<evidence type="ECO:0000256" key="1">
    <source>
        <dbReference type="SAM" id="Phobius"/>
    </source>
</evidence>
<keyword evidence="1" id="KW-0472">Membrane</keyword>
<keyword evidence="4" id="KW-1185">Reference proteome</keyword>
<accession>A0A4V1J4V5</accession>
<gene>
    <name evidence="3" type="ORF">BJ085DRAFT_39704</name>
</gene>
<dbReference type="AlphaFoldDB" id="A0A4V1J4V5"/>
<dbReference type="InterPro" id="IPR002654">
    <property type="entry name" value="Glyco_trans_25"/>
</dbReference>
<name>A0A4V1J4V5_9FUNG</name>